<name>A0ABT1P0J5_9GAMM</name>
<dbReference type="Pfam" id="PF01370">
    <property type="entry name" value="Epimerase"/>
    <property type="match status" value="1"/>
</dbReference>
<proteinExistence type="predicted"/>
<dbReference type="InterPro" id="IPR001509">
    <property type="entry name" value="Epimerase_deHydtase"/>
</dbReference>
<keyword evidence="3" id="KW-1185">Reference proteome</keyword>
<sequence length="318" mass="34679">MRWVVVGSSGYIGSALCRFLVAAGFSVRSISRQSQGPVGASHVQIKDYTPDTCAALFSAGDRVIFAAGLSSIKECHRHPQRADEVNCQLPIILLQAAENAQAASFLYLSSVKALVPPDGVVAGEFDGRIASDAYGNSKWRAEQKLLGAKGSIRVNVLRPAAVYGGCALVTETAEQGGDNARQKRAHVWRQRFRAWGRLFPWVPATGWRSFVALDDLLTAIHLIVESDCDREIFIAAEPQFYDLGRIATAASGRRIKNSRLAVSILLVPARILSALGVKTGFLDVTRSELYSSARIKNALGWRASRRYGQYLRGFDGDH</sequence>
<dbReference type="InterPro" id="IPR036291">
    <property type="entry name" value="NAD(P)-bd_dom_sf"/>
</dbReference>
<evidence type="ECO:0000313" key="3">
    <source>
        <dbReference type="Proteomes" id="UP001205566"/>
    </source>
</evidence>
<dbReference type="Proteomes" id="UP001205566">
    <property type="component" value="Unassembled WGS sequence"/>
</dbReference>
<protein>
    <submittedName>
        <fullName evidence="2">NAD-dependent epimerase/dehydratase family protein</fullName>
    </submittedName>
</protein>
<dbReference type="RefSeq" id="WP_255874505.1">
    <property type="nucleotide sequence ID" value="NZ_JACASI010000025.1"/>
</dbReference>
<dbReference type="InterPro" id="IPR051783">
    <property type="entry name" value="NAD(P)-dependent_oxidoreduct"/>
</dbReference>
<dbReference type="Gene3D" id="3.40.50.720">
    <property type="entry name" value="NAD(P)-binding Rossmann-like Domain"/>
    <property type="match status" value="1"/>
</dbReference>
<gene>
    <name evidence="2" type="ORF">HXX02_09310</name>
</gene>
<accession>A0ABT1P0J5</accession>
<evidence type="ECO:0000259" key="1">
    <source>
        <dbReference type="Pfam" id="PF01370"/>
    </source>
</evidence>
<reference evidence="2" key="1">
    <citation type="thesis" date="2020" institute="Technische Universitat Dresden" country="Dresden, Germany">
        <title>The Agarolytic System of Microbulbifer elongatus PORT2, Isolated from Batu Karas, Pangandaran West Java Indonesia.</title>
        <authorList>
            <person name="Anggraeni S.R."/>
        </authorList>
    </citation>
    <scope>NUCLEOTIDE SEQUENCE</scope>
    <source>
        <strain evidence="2">PORT2</strain>
    </source>
</reference>
<comment type="caution">
    <text evidence="2">The sequence shown here is derived from an EMBL/GenBank/DDBJ whole genome shotgun (WGS) entry which is preliminary data.</text>
</comment>
<organism evidence="2 3">
    <name type="scientific">Microbulbifer elongatus</name>
    <dbReference type="NCBI Taxonomy" id="86173"/>
    <lineage>
        <taxon>Bacteria</taxon>
        <taxon>Pseudomonadati</taxon>
        <taxon>Pseudomonadota</taxon>
        <taxon>Gammaproteobacteria</taxon>
        <taxon>Cellvibrionales</taxon>
        <taxon>Microbulbiferaceae</taxon>
        <taxon>Microbulbifer</taxon>
    </lineage>
</organism>
<dbReference type="EMBL" id="JACASI010000025">
    <property type="protein sequence ID" value="MCQ3829647.1"/>
    <property type="molecule type" value="Genomic_DNA"/>
</dbReference>
<dbReference type="PANTHER" id="PTHR48079:SF6">
    <property type="entry name" value="NAD(P)-BINDING DOMAIN-CONTAINING PROTEIN-RELATED"/>
    <property type="match status" value="1"/>
</dbReference>
<dbReference type="PANTHER" id="PTHR48079">
    <property type="entry name" value="PROTEIN YEEZ"/>
    <property type="match status" value="1"/>
</dbReference>
<feature type="domain" description="NAD-dependent epimerase/dehydratase" evidence="1">
    <location>
        <begin position="4"/>
        <end position="226"/>
    </location>
</feature>
<dbReference type="SUPFAM" id="SSF51735">
    <property type="entry name" value="NAD(P)-binding Rossmann-fold domains"/>
    <property type="match status" value="1"/>
</dbReference>
<evidence type="ECO:0000313" key="2">
    <source>
        <dbReference type="EMBL" id="MCQ3829647.1"/>
    </source>
</evidence>